<dbReference type="Proteomes" id="UP001597469">
    <property type="component" value="Unassembled WGS sequence"/>
</dbReference>
<accession>A0ABW5M1H7</accession>
<protein>
    <recommendedName>
        <fullName evidence="4">YbbR-like domain-containing protein</fullName>
    </recommendedName>
</protein>
<organism evidence="2 3">
    <name type="scientific">Spirosoma soli</name>
    <dbReference type="NCBI Taxonomy" id="1770529"/>
    <lineage>
        <taxon>Bacteria</taxon>
        <taxon>Pseudomonadati</taxon>
        <taxon>Bacteroidota</taxon>
        <taxon>Cytophagia</taxon>
        <taxon>Cytophagales</taxon>
        <taxon>Cytophagaceae</taxon>
        <taxon>Spirosoma</taxon>
    </lineage>
</organism>
<dbReference type="EMBL" id="JBHULN010000005">
    <property type="protein sequence ID" value="MFD2570903.1"/>
    <property type="molecule type" value="Genomic_DNA"/>
</dbReference>
<name>A0ABW5M1H7_9BACT</name>
<feature type="compositionally biased region" description="Low complexity" evidence="1">
    <location>
        <begin position="260"/>
        <end position="275"/>
    </location>
</feature>
<sequence length="275" mass="30609">MKSIVLPTLNTRIPRSPTTPPTIVISPQNSQSFQPTKALLCLGAAALFWFLNALNKTGYTLNVEYPVRFVYNDSLFIPTSPLPRTVTVNVSSDGWGLLRHSWLPFRVEPVDYVVKNPMQASVINTSSLTAALAEHVKKLQVNYVVADTLEMDFDRRMTKTVRLIPDSLHINLAPRFVVSSIINLTPRTIQVEGPARLVRGVPDTLVVKIPRKRIVDNYDEEIPLNHLRHPLLRTSADRVAVSFEVGELLSPLPAASQPESTTSAKSNKSAARTRR</sequence>
<evidence type="ECO:0008006" key="4">
    <source>
        <dbReference type="Google" id="ProtNLM"/>
    </source>
</evidence>
<gene>
    <name evidence="2" type="ORF">ACFSUS_09685</name>
</gene>
<keyword evidence="3" id="KW-1185">Reference proteome</keyword>
<evidence type="ECO:0000256" key="1">
    <source>
        <dbReference type="SAM" id="MobiDB-lite"/>
    </source>
</evidence>
<reference evidence="3" key="1">
    <citation type="journal article" date="2019" name="Int. J. Syst. Evol. Microbiol.">
        <title>The Global Catalogue of Microorganisms (GCM) 10K type strain sequencing project: providing services to taxonomists for standard genome sequencing and annotation.</title>
        <authorList>
            <consortium name="The Broad Institute Genomics Platform"/>
            <consortium name="The Broad Institute Genome Sequencing Center for Infectious Disease"/>
            <person name="Wu L."/>
            <person name="Ma J."/>
        </authorList>
    </citation>
    <scope>NUCLEOTIDE SEQUENCE [LARGE SCALE GENOMIC DNA]</scope>
    <source>
        <strain evidence="3">KCTC 42805</strain>
    </source>
</reference>
<feature type="region of interest" description="Disordered" evidence="1">
    <location>
        <begin position="252"/>
        <end position="275"/>
    </location>
</feature>
<comment type="caution">
    <text evidence="2">The sequence shown here is derived from an EMBL/GenBank/DDBJ whole genome shotgun (WGS) entry which is preliminary data.</text>
</comment>
<evidence type="ECO:0000313" key="3">
    <source>
        <dbReference type="Proteomes" id="UP001597469"/>
    </source>
</evidence>
<evidence type="ECO:0000313" key="2">
    <source>
        <dbReference type="EMBL" id="MFD2570903.1"/>
    </source>
</evidence>
<proteinExistence type="predicted"/>